<dbReference type="EMBL" id="LAZR01069899">
    <property type="protein sequence ID" value="KKK46800.1"/>
    <property type="molecule type" value="Genomic_DNA"/>
</dbReference>
<reference evidence="2" key="1">
    <citation type="journal article" date="2015" name="Nature">
        <title>Complex archaea that bridge the gap between prokaryotes and eukaryotes.</title>
        <authorList>
            <person name="Spang A."/>
            <person name="Saw J.H."/>
            <person name="Jorgensen S.L."/>
            <person name="Zaremba-Niedzwiedzka K."/>
            <person name="Martijn J."/>
            <person name="Lind A.E."/>
            <person name="van Eijk R."/>
            <person name="Schleper C."/>
            <person name="Guy L."/>
            <person name="Ettema T.J."/>
        </authorList>
    </citation>
    <scope>NUCLEOTIDE SEQUENCE</scope>
</reference>
<sequence>MTDMTDIELEDRLRENYVKAVVGEKKARSLEDALQEALDNTTPEHAGHPDYSSVHDPEQQEPEWI</sequence>
<organism evidence="2">
    <name type="scientific">marine sediment metagenome</name>
    <dbReference type="NCBI Taxonomy" id="412755"/>
    <lineage>
        <taxon>unclassified sequences</taxon>
        <taxon>metagenomes</taxon>
        <taxon>ecological metagenomes</taxon>
    </lineage>
</organism>
<feature type="compositionally biased region" description="Basic and acidic residues" evidence="1">
    <location>
        <begin position="45"/>
        <end position="58"/>
    </location>
</feature>
<accession>A0A0F8WF92</accession>
<evidence type="ECO:0000256" key="1">
    <source>
        <dbReference type="SAM" id="MobiDB-lite"/>
    </source>
</evidence>
<name>A0A0F8WF92_9ZZZZ</name>
<comment type="caution">
    <text evidence="2">The sequence shown here is derived from an EMBL/GenBank/DDBJ whole genome shotgun (WGS) entry which is preliminary data.</text>
</comment>
<evidence type="ECO:0000313" key="2">
    <source>
        <dbReference type="EMBL" id="KKK46800.1"/>
    </source>
</evidence>
<protein>
    <submittedName>
        <fullName evidence="2">Uncharacterized protein</fullName>
    </submittedName>
</protein>
<dbReference type="AlphaFoldDB" id="A0A0F8WF92"/>
<proteinExistence type="predicted"/>
<gene>
    <name evidence="2" type="ORF">LCGC14_3161620</name>
</gene>
<feature type="region of interest" description="Disordered" evidence="1">
    <location>
        <begin position="26"/>
        <end position="65"/>
    </location>
</feature>